<dbReference type="Gene3D" id="3.30.1480.10">
    <property type="entry name" value="NusA, N-terminal domain"/>
    <property type="match status" value="1"/>
</dbReference>
<evidence type="ECO:0000256" key="5">
    <source>
        <dbReference type="ARBA" id="ARBA00023015"/>
    </source>
</evidence>
<feature type="compositionally biased region" description="Basic and acidic residues" evidence="8">
    <location>
        <begin position="360"/>
        <end position="384"/>
    </location>
</feature>
<dbReference type="STRING" id="1817867.A3F83_00710"/>
<dbReference type="InterPro" id="IPR012340">
    <property type="entry name" value="NA-bd_OB-fold"/>
</dbReference>
<dbReference type="PANTHER" id="PTHR22648">
    <property type="entry name" value="TRANSCRIPTION TERMINATION FACTOR NUSA"/>
    <property type="match status" value="1"/>
</dbReference>
<dbReference type="GO" id="GO:0006353">
    <property type="term" value="P:DNA-templated transcription termination"/>
    <property type="evidence" value="ECO:0007669"/>
    <property type="project" value="UniProtKB-UniRule"/>
</dbReference>
<evidence type="ECO:0000256" key="4">
    <source>
        <dbReference type="ARBA" id="ARBA00022884"/>
    </source>
</evidence>
<dbReference type="SUPFAM" id="SSF47794">
    <property type="entry name" value="Rad51 N-terminal domain-like"/>
    <property type="match status" value="1"/>
</dbReference>
<dbReference type="Gene3D" id="2.40.50.140">
    <property type="entry name" value="Nucleic acid-binding proteins"/>
    <property type="match status" value="1"/>
</dbReference>
<dbReference type="InterPro" id="IPR015946">
    <property type="entry name" value="KH_dom-like_a/b"/>
</dbReference>
<dbReference type="InterPro" id="IPR058582">
    <property type="entry name" value="KH_NusA_2nd"/>
</dbReference>
<dbReference type="SMART" id="SM00316">
    <property type="entry name" value="S1"/>
    <property type="match status" value="1"/>
</dbReference>
<dbReference type="Pfam" id="PF08529">
    <property type="entry name" value="NusA_N"/>
    <property type="match status" value="1"/>
</dbReference>
<dbReference type="Gene3D" id="1.10.150.20">
    <property type="entry name" value="5' to 3' exonuclease, C-terminal subdomain"/>
    <property type="match status" value="1"/>
</dbReference>
<evidence type="ECO:0000256" key="8">
    <source>
        <dbReference type="SAM" id="MobiDB-lite"/>
    </source>
</evidence>
<keyword evidence="3 7" id="KW-0889">Transcription antitermination</keyword>
<dbReference type="Gene3D" id="3.30.300.20">
    <property type="match status" value="2"/>
</dbReference>
<keyword evidence="5 7" id="KW-0805">Transcription regulation</keyword>
<dbReference type="InterPro" id="IPR010213">
    <property type="entry name" value="TF_NusA"/>
</dbReference>
<dbReference type="CDD" id="cd04455">
    <property type="entry name" value="S1_NusA"/>
    <property type="match status" value="1"/>
</dbReference>
<dbReference type="GO" id="GO:0003700">
    <property type="term" value="F:DNA-binding transcription factor activity"/>
    <property type="evidence" value="ECO:0007669"/>
    <property type="project" value="InterPro"/>
</dbReference>
<dbReference type="CDD" id="cd02134">
    <property type="entry name" value="KH-II_NusA_rpt1"/>
    <property type="match status" value="1"/>
</dbReference>
<evidence type="ECO:0000256" key="3">
    <source>
        <dbReference type="ARBA" id="ARBA00022814"/>
    </source>
</evidence>
<comment type="subcellular location">
    <subcellularLocation>
        <location evidence="7">Cytoplasm</location>
    </subcellularLocation>
</comment>
<sequence length="485" mass="54006">MINPILDAFAEIAREKNIGREELIGMIEAGLVAAVRKKYGPTCEVDVRIDPLGGRITIRVGRQVVGEVTDPSAQITLAEAAELDKAIQAGEIFWQDVPFGDFGRNAIQAAKQVVIQRIREAERDKIRAEYSGKIGELLSGTIQQVERGNYVIFLNKQTEAILPMKEVNRKDHFKQGDPIRACLIDIRETTKGPQLILSRTNESFLKALFQLEVPEIYQGIIEIKGVVREAGSRSKIAVYSNDDHIDPVGACVGLKGSRVQAVVNEMGGERIDIIPYSDDPQEFVRASLNPAKIYRTSIDREEHKVAVVIEDDQLSLAIGKNGQNVRLASMLTGWKIDLVQKKDFLAQRDEMLTGVFGASKESEGAPAVEKKPWPDKKPERKPAPEEEIPVAAMDVGKLNQNQRDLLDDLPVEDFPISLIDSFTPTVRQKLEEAGYDTFYRLVLATEDELCQIKGIGKQSSTKIKNVVDFLIEHYAEEAEEEGEES</sequence>
<accession>A0A1F5YQC1</accession>
<dbReference type="InterPro" id="IPR036555">
    <property type="entry name" value="NusA_N_sf"/>
</dbReference>
<dbReference type="GO" id="GO:0000166">
    <property type="term" value="F:nucleotide binding"/>
    <property type="evidence" value="ECO:0007669"/>
    <property type="project" value="InterPro"/>
</dbReference>
<gene>
    <name evidence="7" type="primary">nusA</name>
    <name evidence="10" type="ORF">A3F83_00710</name>
</gene>
<dbReference type="GO" id="GO:0005829">
    <property type="term" value="C:cytosol"/>
    <property type="evidence" value="ECO:0007669"/>
    <property type="project" value="TreeGrafter"/>
</dbReference>
<dbReference type="Proteomes" id="UP000179129">
    <property type="component" value="Unassembled WGS sequence"/>
</dbReference>
<evidence type="ECO:0000313" key="10">
    <source>
        <dbReference type="EMBL" id="OGG02187.1"/>
    </source>
</evidence>
<dbReference type="GO" id="GO:0031564">
    <property type="term" value="P:transcription antitermination"/>
    <property type="evidence" value="ECO:0007669"/>
    <property type="project" value="UniProtKB-UniRule"/>
</dbReference>
<comment type="caution">
    <text evidence="10">The sequence shown here is derived from an EMBL/GenBank/DDBJ whole genome shotgun (WGS) entry which is preliminary data.</text>
</comment>
<proteinExistence type="inferred from homology"/>
<dbReference type="GO" id="GO:0003723">
    <property type="term" value="F:RNA binding"/>
    <property type="evidence" value="ECO:0007669"/>
    <property type="project" value="UniProtKB-UniRule"/>
</dbReference>
<dbReference type="Pfam" id="PF13184">
    <property type="entry name" value="KH_NusA_1st"/>
    <property type="match status" value="1"/>
</dbReference>
<dbReference type="PROSITE" id="PS50084">
    <property type="entry name" value="KH_TYPE_1"/>
    <property type="match status" value="1"/>
</dbReference>
<dbReference type="SUPFAM" id="SSF69705">
    <property type="entry name" value="Transcription factor NusA, N-terminal domain"/>
    <property type="match status" value="1"/>
</dbReference>
<dbReference type="NCBIfam" id="TIGR01953">
    <property type="entry name" value="NusA"/>
    <property type="match status" value="1"/>
</dbReference>
<evidence type="ECO:0000259" key="9">
    <source>
        <dbReference type="PROSITE" id="PS50126"/>
    </source>
</evidence>
<comment type="subunit">
    <text evidence="7">Monomer. Binds directly to the core enzyme of the DNA-dependent RNA polymerase and to nascent RNA.</text>
</comment>
<dbReference type="FunFam" id="3.30.300.20:FF:000005">
    <property type="entry name" value="Transcription termination/antitermination protein NusA"/>
    <property type="match status" value="1"/>
</dbReference>
<dbReference type="PANTHER" id="PTHR22648:SF0">
    <property type="entry name" value="TRANSCRIPTION TERMINATION_ANTITERMINATION PROTEIN NUSA"/>
    <property type="match status" value="1"/>
</dbReference>
<evidence type="ECO:0000256" key="1">
    <source>
        <dbReference type="ARBA" id="ARBA00022472"/>
    </source>
</evidence>
<dbReference type="InterPro" id="IPR010995">
    <property type="entry name" value="DNA_repair_Rad51/TF_NusA_a-hlx"/>
</dbReference>
<dbReference type="HAMAP" id="MF_00945_B">
    <property type="entry name" value="NusA_B"/>
    <property type="match status" value="1"/>
</dbReference>
<keyword evidence="4 7" id="KW-0694">RNA-binding</keyword>
<dbReference type="EMBL" id="MFIX01000192">
    <property type="protein sequence ID" value="OGG02187.1"/>
    <property type="molecule type" value="Genomic_DNA"/>
</dbReference>
<dbReference type="PROSITE" id="PS50126">
    <property type="entry name" value="S1"/>
    <property type="match status" value="1"/>
</dbReference>
<keyword evidence="6 7" id="KW-0804">Transcription</keyword>
<dbReference type="SUPFAM" id="SSF50249">
    <property type="entry name" value="Nucleic acid-binding proteins"/>
    <property type="match status" value="1"/>
</dbReference>
<name>A0A1F5YQC1_9BACT</name>
<feature type="domain" description="S1 motif" evidence="9">
    <location>
        <begin position="135"/>
        <end position="200"/>
    </location>
</feature>
<evidence type="ECO:0000256" key="6">
    <source>
        <dbReference type="ARBA" id="ARBA00023163"/>
    </source>
</evidence>
<dbReference type="AlphaFoldDB" id="A0A1F5YQC1"/>
<evidence type="ECO:0000313" key="11">
    <source>
        <dbReference type="Proteomes" id="UP000179129"/>
    </source>
</evidence>
<dbReference type="Pfam" id="PF26594">
    <property type="entry name" value="KH_NusA_2nd"/>
    <property type="match status" value="1"/>
</dbReference>
<comment type="similarity">
    <text evidence="7">Belongs to the NusA family.</text>
</comment>
<dbReference type="InterPro" id="IPR013735">
    <property type="entry name" value="TF_NusA_N"/>
</dbReference>
<protein>
    <recommendedName>
        <fullName evidence="7">Transcription termination/antitermination protein NusA</fullName>
    </recommendedName>
</protein>
<keyword evidence="2 7" id="KW-0963">Cytoplasm</keyword>
<evidence type="ECO:0000256" key="2">
    <source>
        <dbReference type="ARBA" id="ARBA00022490"/>
    </source>
</evidence>
<dbReference type="SUPFAM" id="SSF54814">
    <property type="entry name" value="Prokaryotic type KH domain (KH-domain type II)"/>
    <property type="match status" value="2"/>
</dbReference>
<dbReference type="InterPro" id="IPR025249">
    <property type="entry name" value="TF_NusA_KH_1st"/>
</dbReference>
<dbReference type="FunFam" id="3.30.300.20:FF:000002">
    <property type="entry name" value="Transcription termination/antitermination protein NusA"/>
    <property type="match status" value="1"/>
</dbReference>
<reference evidence="10 11" key="1">
    <citation type="journal article" date="2016" name="Nat. Commun.">
        <title>Thousands of microbial genomes shed light on interconnected biogeochemical processes in an aquifer system.</title>
        <authorList>
            <person name="Anantharaman K."/>
            <person name="Brown C.T."/>
            <person name="Hug L.A."/>
            <person name="Sharon I."/>
            <person name="Castelle C.J."/>
            <person name="Probst A.J."/>
            <person name="Thomas B.C."/>
            <person name="Singh A."/>
            <person name="Wilkins M.J."/>
            <person name="Karaoz U."/>
            <person name="Brodie E.L."/>
            <person name="Williams K.H."/>
            <person name="Hubbard S.S."/>
            <person name="Banfield J.F."/>
        </authorList>
    </citation>
    <scope>NUCLEOTIDE SEQUENCE [LARGE SCALE GENOMIC DNA]</scope>
</reference>
<dbReference type="InterPro" id="IPR009019">
    <property type="entry name" value="KH_sf_prok-type"/>
</dbReference>
<dbReference type="CDD" id="cd22529">
    <property type="entry name" value="KH-II_NusA_rpt2"/>
    <property type="match status" value="1"/>
</dbReference>
<keyword evidence="1 7" id="KW-0806">Transcription termination</keyword>
<comment type="function">
    <text evidence="7">Participates in both transcription termination and antitermination.</text>
</comment>
<organism evidence="10 11">
    <name type="scientific">Candidatus Glassbacteria bacterium RIFCSPLOWO2_12_FULL_58_11</name>
    <dbReference type="NCBI Taxonomy" id="1817867"/>
    <lineage>
        <taxon>Bacteria</taxon>
        <taxon>Candidatus Glassiibacteriota</taxon>
    </lineage>
</organism>
<evidence type="ECO:0000256" key="7">
    <source>
        <dbReference type="HAMAP-Rule" id="MF_00945"/>
    </source>
</evidence>
<feature type="region of interest" description="Disordered" evidence="8">
    <location>
        <begin position="358"/>
        <end position="386"/>
    </location>
</feature>
<dbReference type="InterPro" id="IPR003029">
    <property type="entry name" value="S1_domain"/>
</dbReference>
<dbReference type="InterPro" id="IPR030842">
    <property type="entry name" value="TF_NusA_bacterial"/>
</dbReference>